<protein>
    <recommendedName>
        <fullName evidence="2">CCHC-type domain-containing protein</fullName>
    </recommendedName>
</protein>
<proteinExistence type="predicted"/>
<keyword evidence="1" id="KW-0479">Metal-binding</keyword>
<evidence type="ECO:0000256" key="1">
    <source>
        <dbReference type="PROSITE-ProRule" id="PRU00047"/>
    </source>
</evidence>
<feature type="domain" description="CCHC-type" evidence="2">
    <location>
        <begin position="79"/>
        <end position="92"/>
    </location>
</feature>
<dbReference type="PROSITE" id="PS50158">
    <property type="entry name" value="ZF_CCHC"/>
    <property type="match status" value="1"/>
</dbReference>
<dbReference type="InterPro" id="IPR001878">
    <property type="entry name" value="Znf_CCHC"/>
</dbReference>
<evidence type="ECO:0000259" key="2">
    <source>
        <dbReference type="PROSITE" id="PS50158"/>
    </source>
</evidence>
<dbReference type="Proteomes" id="UP000822688">
    <property type="component" value="Chromosome V"/>
</dbReference>
<name>A0A8T0HPZ4_CERPU</name>
<dbReference type="InterPro" id="IPR036875">
    <property type="entry name" value="Znf_CCHC_sf"/>
</dbReference>
<dbReference type="GO" id="GO:0003676">
    <property type="term" value="F:nucleic acid binding"/>
    <property type="evidence" value="ECO:0007669"/>
    <property type="project" value="InterPro"/>
</dbReference>
<comment type="caution">
    <text evidence="3">The sequence shown here is derived from an EMBL/GenBank/DDBJ whole genome shotgun (WGS) entry which is preliminary data.</text>
</comment>
<sequence>MNEVYTAYSGQAALPTFAEMSACLLQKEICIKMRHGVVANVKEEAIAICFQRFNPYQGGNQGRNSHQGESSGGGRIGPCNWCGEMGHLLRNCIDLTQEMVKRSKDRRNRSNVPRTLHSNVVIEEVEPASFDSACVDVFDVALSSLDLEKEDHSWLIDYGCSGHVIATPIFLTI</sequence>
<keyword evidence="1" id="KW-0863">Zinc-finger</keyword>
<dbReference type="EMBL" id="CM026426">
    <property type="protein sequence ID" value="KAG0572663.1"/>
    <property type="molecule type" value="Genomic_DNA"/>
</dbReference>
<keyword evidence="1" id="KW-0862">Zinc</keyword>
<reference evidence="3" key="1">
    <citation type="submission" date="2020-06" db="EMBL/GenBank/DDBJ databases">
        <title>WGS assembly of Ceratodon purpureus strain R40.</title>
        <authorList>
            <person name="Carey S.B."/>
            <person name="Jenkins J."/>
            <person name="Shu S."/>
            <person name="Lovell J.T."/>
            <person name="Sreedasyam A."/>
            <person name="Maumus F."/>
            <person name="Tiley G.P."/>
            <person name="Fernandez-Pozo N."/>
            <person name="Barry K."/>
            <person name="Chen C."/>
            <person name="Wang M."/>
            <person name="Lipzen A."/>
            <person name="Daum C."/>
            <person name="Saski C.A."/>
            <person name="Payton A.C."/>
            <person name="Mcbreen J.C."/>
            <person name="Conrad R.E."/>
            <person name="Kollar L.M."/>
            <person name="Olsson S."/>
            <person name="Huttunen S."/>
            <person name="Landis J.B."/>
            <person name="Wickett N.J."/>
            <person name="Johnson M.G."/>
            <person name="Rensing S.A."/>
            <person name="Grimwood J."/>
            <person name="Schmutz J."/>
            <person name="Mcdaniel S.F."/>
        </authorList>
    </citation>
    <scope>NUCLEOTIDE SEQUENCE</scope>
    <source>
        <strain evidence="3">R40</strain>
    </source>
</reference>
<dbReference type="AlphaFoldDB" id="A0A8T0HPZ4"/>
<evidence type="ECO:0000313" key="4">
    <source>
        <dbReference type="Proteomes" id="UP000822688"/>
    </source>
</evidence>
<evidence type="ECO:0000313" key="3">
    <source>
        <dbReference type="EMBL" id="KAG0572663.1"/>
    </source>
</evidence>
<keyword evidence="4" id="KW-1185">Reference proteome</keyword>
<organism evidence="3 4">
    <name type="scientific">Ceratodon purpureus</name>
    <name type="common">Fire moss</name>
    <name type="synonym">Dicranum purpureum</name>
    <dbReference type="NCBI Taxonomy" id="3225"/>
    <lineage>
        <taxon>Eukaryota</taxon>
        <taxon>Viridiplantae</taxon>
        <taxon>Streptophyta</taxon>
        <taxon>Embryophyta</taxon>
        <taxon>Bryophyta</taxon>
        <taxon>Bryophytina</taxon>
        <taxon>Bryopsida</taxon>
        <taxon>Dicranidae</taxon>
        <taxon>Pseudoditrichales</taxon>
        <taxon>Ditrichaceae</taxon>
        <taxon>Ceratodon</taxon>
    </lineage>
</organism>
<gene>
    <name evidence="3" type="ORF">KC19_VG114900</name>
</gene>
<dbReference type="GO" id="GO:0008270">
    <property type="term" value="F:zinc ion binding"/>
    <property type="evidence" value="ECO:0007669"/>
    <property type="project" value="UniProtKB-KW"/>
</dbReference>
<dbReference type="SUPFAM" id="SSF57756">
    <property type="entry name" value="Retrovirus zinc finger-like domains"/>
    <property type="match status" value="1"/>
</dbReference>
<accession>A0A8T0HPZ4</accession>